<evidence type="ECO:0000256" key="1">
    <source>
        <dbReference type="SAM" id="Phobius"/>
    </source>
</evidence>
<dbReference type="SUPFAM" id="SSF53756">
    <property type="entry name" value="UDP-Glycosyltransferase/glycogen phosphorylase"/>
    <property type="match status" value="1"/>
</dbReference>
<sequence length="507" mass="58247">MYSKHWYLVIFIIIFINSILVTKTNGAGKNNEFIQRELDLDKSDTPKNILIGSIFGGEFLHLNPMLEIGKILMDRGYKVTLMAPGNFTATSTLYRSIPQIITDYAYENFESISCNEYNIKNWAKEIRLVDRGYAKYLNNYLQAYKEIKPDLFFCNYFANEACFDIALKLKKPVVGFASGTIFFTSQHPIRSDPVIGCHVNMENESFYNRFICAIVQPLRLHWNFRDNLNYINARRAEIGVSKHYDFRERANTLFLTDSFFGFEIAHGTVIHATPKNYAILLQSVLELINRNILDGVIWATVTFNESELPSTINLSTGKIIPTSNLLNNLHPHVYITKYAPQFAILSHENTKLFLSHGELAEMALKLSKIDLKVDDIISKVVRLLGEETFKTNAKRLQVLAKYNSKRKYRGADLIEIMLNMAKYDGIRNENGELEVNIETLLRSWITPDSRMGFFRGNYLDVFGAAVIVALVLISSLGYGFYKVIKLVFKKWSFKSRNSHTFPKTKNE</sequence>
<evidence type="ECO:0000313" key="2">
    <source>
        <dbReference type="EMBL" id="CAG8548995.1"/>
    </source>
</evidence>
<dbReference type="Gene3D" id="3.40.50.2000">
    <property type="entry name" value="Glycogen Phosphorylase B"/>
    <property type="match status" value="2"/>
</dbReference>
<accession>A0ABN7UAF0</accession>
<organism evidence="2 3">
    <name type="scientific">Gigaspora margarita</name>
    <dbReference type="NCBI Taxonomy" id="4874"/>
    <lineage>
        <taxon>Eukaryota</taxon>
        <taxon>Fungi</taxon>
        <taxon>Fungi incertae sedis</taxon>
        <taxon>Mucoromycota</taxon>
        <taxon>Glomeromycotina</taxon>
        <taxon>Glomeromycetes</taxon>
        <taxon>Diversisporales</taxon>
        <taxon>Gigasporaceae</taxon>
        <taxon>Gigaspora</taxon>
    </lineage>
</organism>
<feature type="transmembrane region" description="Helical" evidence="1">
    <location>
        <begin position="458"/>
        <end position="481"/>
    </location>
</feature>
<comment type="caution">
    <text evidence="2">The sequence shown here is derived from an EMBL/GenBank/DDBJ whole genome shotgun (WGS) entry which is preliminary data.</text>
</comment>
<keyword evidence="3" id="KW-1185">Reference proteome</keyword>
<dbReference type="EMBL" id="CAJVQB010001761">
    <property type="protein sequence ID" value="CAG8548995.1"/>
    <property type="molecule type" value="Genomic_DNA"/>
</dbReference>
<name>A0ABN7UAF0_GIGMA</name>
<dbReference type="Proteomes" id="UP000789901">
    <property type="component" value="Unassembled WGS sequence"/>
</dbReference>
<gene>
    <name evidence="2" type="ORF">GMARGA_LOCUS4461</name>
</gene>
<feature type="transmembrane region" description="Helical" evidence="1">
    <location>
        <begin position="6"/>
        <end position="22"/>
    </location>
</feature>
<protein>
    <submittedName>
        <fullName evidence="2">46409_t:CDS:1</fullName>
    </submittedName>
</protein>
<keyword evidence="1" id="KW-0472">Membrane</keyword>
<keyword evidence="1" id="KW-0812">Transmembrane</keyword>
<keyword evidence="1" id="KW-1133">Transmembrane helix</keyword>
<proteinExistence type="predicted"/>
<evidence type="ECO:0000313" key="3">
    <source>
        <dbReference type="Proteomes" id="UP000789901"/>
    </source>
</evidence>
<reference evidence="2 3" key="1">
    <citation type="submission" date="2021-06" db="EMBL/GenBank/DDBJ databases">
        <authorList>
            <person name="Kallberg Y."/>
            <person name="Tangrot J."/>
            <person name="Rosling A."/>
        </authorList>
    </citation>
    <scope>NUCLEOTIDE SEQUENCE [LARGE SCALE GENOMIC DNA]</scope>
    <source>
        <strain evidence="2 3">120-4 pot B 10/14</strain>
    </source>
</reference>